<accession>A0A845QFX9</accession>
<evidence type="ECO:0000256" key="1">
    <source>
        <dbReference type="SAM" id="SignalP"/>
    </source>
</evidence>
<comment type="caution">
    <text evidence="2">The sequence shown here is derived from an EMBL/GenBank/DDBJ whole genome shotgun (WGS) entry which is preliminary data.</text>
</comment>
<dbReference type="AlphaFoldDB" id="A0A845QFX9"/>
<evidence type="ECO:0000313" key="3">
    <source>
        <dbReference type="Proteomes" id="UP000446866"/>
    </source>
</evidence>
<protein>
    <submittedName>
        <fullName evidence="2">Uncharacterized protein</fullName>
    </submittedName>
</protein>
<evidence type="ECO:0000313" key="2">
    <source>
        <dbReference type="EMBL" id="NBH60639.1"/>
    </source>
</evidence>
<gene>
    <name evidence="2" type="ORF">D0435_02990</name>
</gene>
<feature type="chain" id="PRO_5032678901" evidence="1">
    <location>
        <begin position="18"/>
        <end position="287"/>
    </location>
</feature>
<sequence length="287" mass="31663">MILALSLVLGMGTAAFAETSNDTTGKLGHTVETSTCNEYAMLKELAKESEFSLVKLGYTKSEIVEIKDYKENYTKHLEKLDKLEDQGLTNLGYDEEQIKMIRTFKGSEAELYGLSATLSLNVVKTDFRYKETERSRGTFSYEWTWSGIPMSTSTDIVAASWNDWEIVSRSSTIKYYDMTTGSYEKSTTGTRKDPTSSGGIAGAGYTFPLRISKENLFAKNGKVSLNLISDVFSRKVFYYYAAYGHTVLSVSPSFALSGSGINVGIEFSSGVEKLSPKKGNSTPKVIS</sequence>
<feature type="signal peptide" evidence="1">
    <location>
        <begin position="1"/>
        <end position="17"/>
    </location>
</feature>
<name>A0A845QFX9_9FIRM</name>
<dbReference type="Proteomes" id="UP000446866">
    <property type="component" value="Unassembled WGS sequence"/>
</dbReference>
<organism evidence="2 3">
    <name type="scientific">Anaerotruncus colihominis</name>
    <dbReference type="NCBI Taxonomy" id="169435"/>
    <lineage>
        <taxon>Bacteria</taxon>
        <taxon>Bacillati</taxon>
        <taxon>Bacillota</taxon>
        <taxon>Clostridia</taxon>
        <taxon>Eubacteriales</taxon>
        <taxon>Oscillospiraceae</taxon>
        <taxon>Anaerotruncus</taxon>
    </lineage>
</organism>
<keyword evidence="3" id="KW-1185">Reference proteome</keyword>
<reference evidence="2 3" key="1">
    <citation type="submission" date="2018-08" db="EMBL/GenBank/DDBJ databases">
        <title>Murine metabolic-syndrome-specific gut microbial biobank.</title>
        <authorList>
            <person name="Liu C."/>
        </authorList>
    </citation>
    <scope>NUCLEOTIDE SEQUENCE [LARGE SCALE GENOMIC DNA]</scope>
    <source>
        <strain evidence="2 3">28</strain>
    </source>
</reference>
<keyword evidence="1" id="KW-0732">Signal</keyword>
<dbReference type="EMBL" id="QXWK01000004">
    <property type="protein sequence ID" value="NBH60639.1"/>
    <property type="molecule type" value="Genomic_DNA"/>
</dbReference>
<proteinExistence type="predicted"/>